<keyword evidence="2" id="KW-0449">Lipoprotein</keyword>
<dbReference type="RefSeq" id="WP_036097417.1">
    <property type="nucleotide sequence ID" value="NZ_AODF01000018.1"/>
</dbReference>
<comment type="caution">
    <text evidence="2">The sequence shown here is derived from an EMBL/GenBank/DDBJ whole genome shotgun (WGS) entry which is preliminary data.</text>
</comment>
<feature type="chain" id="PRO_5045352474" evidence="1">
    <location>
        <begin position="25"/>
        <end position="354"/>
    </location>
</feature>
<protein>
    <submittedName>
        <fullName evidence="2">Lipoprotein</fullName>
    </submittedName>
</protein>
<proteinExistence type="predicted"/>
<dbReference type="Proteomes" id="UP000019249">
    <property type="component" value="Unassembled WGS sequence"/>
</dbReference>
<keyword evidence="1" id="KW-0732">Signal</keyword>
<name>A0ABN0REN2_9LIST</name>
<organism evidence="2 3">
    <name type="scientific">Listeria floridensis FSL S10-1187</name>
    <dbReference type="NCBI Taxonomy" id="1265817"/>
    <lineage>
        <taxon>Bacteria</taxon>
        <taxon>Bacillati</taxon>
        <taxon>Bacillota</taxon>
        <taxon>Bacilli</taxon>
        <taxon>Bacillales</taxon>
        <taxon>Listeriaceae</taxon>
        <taxon>Listeria</taxon>
    </lineage>
</organism>
<dbReference type="PROSITE" id="PS51257">
    <property type="entry name" value="PROKAR_LIPOPROTEIN"/>
    <property type="match status" value="1"/>
</dbReference>
<feature type="signal peptide" evidence="1">
    <location>
        <begin position="1"/>
        <end position="24"/>
    </location>
</feature>
<sequence>MKKAISFALILLLLFMTLSGCSSPKSNFTAALRQFSLKEQYTLNIKTDIRELSSRYQKLLSIDDSELQTNYLAVKVSADKAEKTSIAKINLNMDDLPLTVDILQDNKTGRIYIPVNNLYQLNEQSKQGLSKTSQKVLTAVLENNQDLKAKYLDVYEAIQNLSNMTINSEMVKKQAEDMHRLEKQTVSSIYDFLNQISDNRFELNKGGDISLTIPKSDLKQLVSEIVAIWDKDDAAVNLLSEGKEISRNDAREIWKELKDTTQSYFKELVENEAKKLEIKLTIKPDSEDGFKEFDIRTVYSDTSSDDRFDITVKASMLPYEAVPEIPRNKDIVNKKELDKAVSDGLKKYLETHPS</sequence>
<keyword evidence="3" id="KW-1185">Reference proteome</keyword>
<gene>
    <name evidence="2" type="ORF">MFLO_09162</name>
</gene>
<accession>A0ABN0REN2</accession>
<dbReference type="EMBL" id="AODF01000018">
    <property type="protein sequence ID" value="EUJ31381.1"/>
    <property type="molecule type" value="Genomic_DNA"/>
</dbReference>
<evidence type="ECO:0000256" key="1">
    <source>
        <dbReference type="SAM" id="SignalP"/>
    </source>
</evidence>
<evidence type="ECO:0000313" key="3">
    <source>
        <dbReference type="Proteomes" id="UP000019249"/>
    </source>
</evidence>
<evidence type="ECO:0000313" key="2">
    <source>
        <dbReference type="EMBL" id="EUJ31381.1"/>
    </source>
</evidence>
<reference evidence="2 3" key="1">
    <citation type="journal article" date="2014" name="Int. J. Syst. Evol. Microbiol.">
        <title>Listeria floridensis sp. nov., Listeria aquatica sp. nov., Listeria cornellensis sp. nov., Listeria riparia sp. nov. and Listeria grandensis sp. nov., from agricultural and natural environments.</title>
        <authorList>
            <person name="den Bakker H.C."/>
            <person name="Warchocki S."/>
            <person name="Wright E.M."/>
            <person name="Allred A.F."/>
            <person name="Ahlstrom C."/>
            <person name="Manuel C.S."/>
            <person name="Stasiewicz M.J."/>
            <person name="Burrell A."/>
            <person name="Roof S."/>
            <person name="Strawn L."/>
            <person name="Fortes E.D."/>
            <person name="Nightingale K.K."/>
            <person name="Kephart D."/>
            <person name="Wiedmann M."/>
        </authorList>
    </citation>
    <scope>NUCLEOTIDE SEQUENCE [LARGE SCALE GENOMIC DNA]</scope>
    <source>
        <strain evidence="2 3">FSL S10-1187</strain>
    </source>
</reference>